<evidence type="ECO:0000313" key="7">
    <source>
        <dbReference type="Proteomes" id="UP000677054"/>
    </source>
</evidence>
<keyword evidence="2" id="KW-1015">Disulfide bond</keyword>
<evidence type="ECO:0000313" key="6">
    <source>
        <dbReference type="EMBL" id="CAD7253455.1"/>
    </source>
</evidence>
<feature type="domain" description="Fibronectin type-II" evidence="5">
    <location>
        <begin position="124"/>
        <end position="171"/>
    </location>
</feature>
<evidence type="ECO:0000256" key="1">
    <source>
        <dbReference type="ARBA" id="ARBA00022737"/>
    </source>
</evidence>
<dbReference type="InterPro" id="IPR000562">
    <property type="entry name" value="FN_type2_dom"/>
</dbReference>
<dbReference type="EMBL" id="LR905391">
    <property type="protein sequence ID" value="CAD7253455.1"/>
    <property type="molecule type" value="Genomic_DNA"/>
</dbReference>
<dbReference type="InterPro" id="IPR036943">
    <property type="entry name" value="FN_type2_sf"/>
</dbReference>
<evidence type="ECO:0000256" key="3">
    <source>
        <dbReference type="PROSITE-ProRule" id="PRU00479"/>
    </source>
</evidence>
<comment type="caution">
    <text evidence="3">Lacks conserved residue(s) required for the propagation of feature annotation.</text>
</comment>
<dbReference type="Proteomes" id="UP000677054">
    <property type="component" value="Unassembled WGS sequence"/>
</dbReference>
<protein>
    <recommendedName>
        <fullName evidence="5">Fibronectin type-II domain-containing protein</fullName>
    </recommendedName>
</protein>
<dbReference type="EMBL" id="CAJPEV010005874">
    <property type="protein sequence ID" value="CAG0903615.1"/>
    <property type="molecule type" value="Genomic_DNA"/>
</dbReference>
<keyword evidence="7" id="KW-1185">Reference proteome</keyword>
<dbReference type="SMART" id="SM00059">
    <property type="entry name" value="FN2"/>
    <property type="match status" value="1"/>
</dbReference>
<evidence type="ECO:0000256" key="2">
    <source>
        <dbReference type="ARBA" id="ARBA00023157"/>
    </source>
</evidence>
<organism evidence="6">
    <name type="scientific">Darwinula stevensoni</name>
    <dbReference type="NCBI Taxonomy" id="69355"/>
    <lineage>
        <taxon>Eukaryota</taxon>
        <taxon>Metazoa</taxon>
        <taxon>Ecdysozoa</taxon>
        <taxon>Arthropoda</taxon>
        <taxon>Crustacea</taxon>
        <taxon>Oligostraca</taxon>
        <taxon>Ostracoda</taxon>
        <taxon>Podocopa</taxon>
        <taxon>Podocopida</taxon>
        <taxon>Darwinulocopina</taxon>
        <taxon>Darwinuloidea</taxon>
        <taxon>Darwinulidae</taxon>
        <taxon>Darwinula</taxon>
    </lineage>
</organism>
<dbReference type="SUPFAM" id="SSF57440">
    <property type="entry name" value="Kringle-like"/>
    <property type="match status" value="1"/>
</dbReference>
<keyword evidence="1" id="KW-0677">Repeat</keyword>
<dbReference type="PROSITE" id="PS51092">
    <property type="entry name" value="FN2_2"/>
    <property type="match status" value="1"/>
</dbReference>
<dbReference type="OrthoDB" id="406838at2759"/>
<evidence type="ECO:0000259" key="5">
    <source>
        <dbReference type="PROSITE" id="PS51092"/>
    </source>
</evidence>
<dbReference type="Gene3D" id="2.10.10.10">
    <property type="entry name" value="Fibronectin, type II, collagen-binding"/>
    <property type="match status" value="1"/>
</dbReference>
<reference evidence="6" key="1">
    <citation type="submission" date="2020-11" db="EMBL/GenBank/DDBJ databases">
        <authorList>
            <person name="Tran Van P."/>
        </authorList>
    </citation>
    <scope>NUCLEOTIDE SEQUENCE</scope>
</reference>
<gene>
    <name evidence="6" type="ORF">DSTB1V02_LOCUS13205</name>
</gene>
<feature type="region of interest" description="Disordered" evidence="4">
    <location>
        <begin position="1"/>
        <end position="35"/>
    </location>
</feature>
<name>A0A7R9AGF4_9CRUS</name>
<dbReference type="InterPro" id="IPR013806">
    <property type="entry name" value="Kringle-like"/>
</dbReference>
<dbReference type="AlphaFoldDB" id="A0A7R9AGF4"/>
<evidence type="ECO:0000256" key="4">
    <source>
        <dbReference type="SAM" id="MobiDB-lite"/>
    </source>
</evidence>
<proteinExistence type="predicted"/>
<accession>A0A7R9AGF4</accession>
<feature type="compositionally biased region" description="Basic and acidic residues" evidence="4">
    <location>
        <begin position="1"/>
        <end position="26"/>
    </location>
</feature>
<sequence length="180" mass="20105">MRERESSRHGRERAFHRTTQRNENHPVTRTSYRSSGSFEDIKARLEETTILDDERKERNVHADAPVGVDGRREIREAIEIHEGGTCQLVPGDTTLMDVQAGGGLELYQPESIANGAANTCIGLRNGKACVFPITYLGQTFNGCTLFDDVNFWCSPVADYIAGTFMYEHCPFSCPINNPCC</sequence>